<comment type="caution">
    <text evidence="3">The sequence shown here is derived from an EMBL/GenBank/DDBJ whole genome shotgun (WGS) entry which is preliminary data.</text>
</comment>
<dbReference type="EMBL" id="JBHUCP010000009">
    <property type="protein sequence ID" value="MFD1530694.1"/>
    <property type="molecule type" value="Genomic_DNA"/>
</dbReference>
<dbReference type="Proteomes" id="UP001597145">
    <property type="component" value="Unassembled WGS sequence"/>
</dbReference>
<dbReference type="InterPro" id="IPR019079">
    <property type="entry name" value="Capsule_synth_CapA"/>
</dbReference>
<dbReference type="InterPro" id="IPR052169">
    <property type="entry name" value="CW_Biosynth-Accessory"/>
</dbReference>
<accession>A0ABW4FJA2</accession>
<dbReference type="Gene3D" id="3.60.21.10">
    <property type="match status" value="1"/>
</dbReference>
<dbReference type="SMART" id="SM00854">
    <property type="entry name" value="PGA_cap"/>
    <property type="match status" value="1"/>
</dbReference>
<dbReference type="CDD" id="cd07381">
    <property type="entry name" value="MPP_CapA"/>
    <property type="match status" value="1"/>
</dbReference>
<name>A0ABW4FJA2_9PSEU</name>
<dbReference type="Pfam" id="PF09587">
    <property type="entry name" value="PGA_cap"/>
    <property type="match status" value="1"/>
</dbReference>
<organism evidence="3 4">
    <name type="scientific">Pseudonocardia aurantiaca</name>
    <dbReference type="NCBI Taxonomy" id="75290"/>
    <lineage>
        <taxon>Bacteria</taxon>
        <taxon>Bacillati</taxon>
        <taxon>Actinomycetota</taxon>
        <taxon>Actinomycetes</taxon>
        <taxon>Pseudonocardiales</taxon>
        <taxon>Pseudonocardiaceae</taxon>
        <taxon>Pseudonocardia</taxon>
    </lineage>
</organism>
<sequence length="374" mass="39430">MTRDQKLIGVFATLFVLTAGVVGAEVVREAPLPPVPTILRDVPTGPDGRLSIQLFGDTMLGGEFPLLIQQRQQGPDWPFDAVRSHLAGADYVIAAAEAPISDHVEPWDPSSASVFVSGPEAAAVMARAGVDALSLATDHAFDTGPVGLADTMRHADMAGVSTFGAGPDLPRAEQPLMLRTEFGTIGIVGMGESFGHRAGAISPGTMVLSPEAVQRGADLARAAGADWVVAVVHWGDSYQPVAPRQRYWAEVFATAGYDLVVGSGPHYVQPIEVIGSMPVLYSVGNFVYGTNGRYQQLGIPGFGLSAGFELSRDAPPRLAVRCVAADNRAVEFQPRPCNPAETLAFLPTLNAELEVQGGLAVLRCGTCFAKPDEE</sequence>
<protein>
    <submittedName>
        <fullName evidence="3">CapA family protein</fullName>
    </submittedName>
</protein>
<dbReference type="PANTHER" id="PTHR33393">
    <property type="entry name" value="POLYGLUTAMINE SYNTHESIS ACCESSORY PROTEIN RV0574C-RELATED"/>
    <property type="match status" value="1"/>
</dbReference>
<dbReference type="InterPro" id="IPR029052">
    <property type="entry name" value="Metallo-depent_PP-like"/>
</dbReference>
<dbReference type="PANTHER" id="PTHR33393:SF13">
    <property type="entry name" value="PGA BIOSYNTHESIS PROTEIN CAPA"/>
    <property type="match status" value="1"/>
</dbReference>
<dbReference type="SUPFAM" id="SSF56300">
    <property type="entry name" value="Metallo-dependent phosphatases"/>
    <property type="match status" value="1"/>
</dbReference>
<evidence type="ECO:0000259" key="2">
    <source>
        <dbReference type="SMART" id="SM00854"/>
    </source>
</evidence>
<comment type="similarity">
    <text evidence="1">Belongs to the CapA family.</text>
</comment>
<gene>
    <name evidence="3" type="ORF">ACFSCY_14700</name>
</gene>
<dbReference type="RefSeq" id="WP_343970334.1">
    <property type="nucleotide sequence ID" value="NZ_BAAAJG010000002.1"/>
</dbReference>
<proteinExistence type="inferred from homology"/>
<evidence type="ECO:0000313" key="4">
    <source>
        <dbReference type="Proteomes" id="UP001597145"/>
    </source>
</evidence>
<evidence type="ECO:0000256" key="1">
    <source>
        <dbReference type="ARBA" id="ARBA00005662"/>
    </source>
</evidence>
<feature type="domain" description="Capsule synthesis protein CapA" evidence="2">
    <location>
        <begin position="51"/>
        <end position="290"/>
    </location>
</feature>
<evidence type="ECO:0000313" key="3">
    <source>
        <dbReference type="EMBL" id="MFD1530694.1"/>
    </source>
</evidence>
<reference evidence="4" key="1">
    <citation type="journal article" date="2019" name="Int. J. Syst. Evol. Microbiol.">
        <title>The Global Catalogue of Microorganisms (GCM) 10K type strain sequencing project: providing services to taxonomists for standard genome sequencing and annotation.</title>
        <authorList>
            <consortium name="The Broad Institute Genomics Platform"/>
            <consortium name="The Broad Institute Genome Sequencing Center for Infectious Disease"/>
            <person name="Wu L."/>
            <person name="Ma J."/>
        </authorList>
    </citation>
    <scope>NUCLEOTIDE SEQUENCE [LARGE SCALE GENOMIC DNA]</scope>
    <source>
        <strain evidence="4">JCM 12165</strain>
    </source>
</reference>
<keyword evidence="4" id="KW-1185">Reference proteome</keyword>